<dbReference type="Proteomes" id="UP001205740">
    <property type="component" value="Unassembled WGS sequence"/>
</dbReference>
<proteinExistence type="inferred from homology"/>
<organism evidence="7 8">
    <name type="scientific">Williamsia serinedens</name>
    <dbReference type="NCBI Taxonomy" id="391736"/>
    <lineage>
        <taxon>Bacteria</taxon>
        <taxon>Bacillati</taxon>
        <taxon>Actinomycetota</taxon>
        <taxon>Actinomycetes</taxon>
        <taxon>Mycobacteriales</taxon>
        <taxon>Nocardiaceae</taxon>
        <taxon>Williamsia</taxon>
    </lineage>
</organism>
<dbReference type="PROSITE" id="PS01149">
    <property type="entry name" value="PSI_RSU"/>
    <property type="match status" value="1"/>
</dbReference>
<dbReference type="CDD" id="cd02870">
    <property type="entry name" value="PseudoU_synth_RsuA_like"/>
    <property type="match status" value="1"/>
</dbReference>
<reference evidence="7 8" key="1">
    <citation type="submission" date="2022-06" db="EMBL/GenBank/DDBJ databases">
        <title>Genomic Encyclopedia of Archaeal and Bacterial Type Strains, Phase II (KMG-II): from individual species to whole genera.</title>
        <authorList>
            <person name="Goeker M."/>
        </authorList>
    </citation>
    <scope>NUCLEOTIDE SEQUENCE [LARGE SCALE GENOMIC DNA]</scope>
    <source>
        <strain evidence="7 8">DSM 45037</strain>
    </source>
</reference>
<feature type="region of interest" description="Disordered" evidence="5">
    <location>
        <begin position="1"/>
        <end position="69"/>
    </location>
</feature>
<dbReference type="SUPFAM" id="SSF55120">
    <property type="entry name" value="Pseudouridine synthase"/>
    <property type="match status" value="1"/>
</dbReference>
<dbReference type="CDD" id="cd00165">
    <property type="entry name" value="S4"/>
    <property type="match status" value="1"/>
</dbReference>
<protein>
    <recommendedName>
        <fullName evidence="4">Pseudouridine synthase</fullName>
        <ecNumber evidence="4">5.4.99.-</ecNumber>
    </recommendedName>
</protein>
<dbReference type="Gene3D" id="3.10.290.10">
    <property type="entry name" value="RNA-binding S4 domain"/>
    <property type="match status" value="1"/>
</dbReference>
<dbReference type="InterPro" id="IPR000748">
    <property type="entry name" value="PsdUridine_synth_RsuA/RluB/E/F"/>
</dbReference>
<accession>A0ABT1GX10</accession>
<evidence type="ECO:0000313" key="8">
    <source>
        <dbReference type="Proteomes" id="UP001205740"/>
    </source>
</evidence>
<dbReference type="Gene3D" id="3.30.2350.10">
    <property type="entry name" value="Pseudouridine synthase"/>
    <property type="match status" value="1"/>
</dbReference>
<dbReference type="PANTHER" id="PTHR47683:SF2">
    <property type="entry name" value="RNA-BINDING S4 DOMAIN-CONTAINING PROTEIN"/>
    <property type="match status" value="1"/>
</dbReference>
<dbReference type="InterPro" id="IPR050343">
    <property type="entry name" value="RsuA_PseudoU_synthase"/>
</dbReference>
<dbReference type="EMBL" id="JAMTCG010000001">
    <property type="protein sequence ID" value="MCP2159529.1"/>
    <property type="molecule type" value="Genomic_DNA"/>
</dbReference>
<dbReference type="SUPFAM" id="SSF55174">
    <property type="entry name" value="Alpha-L RNA-binding motif"/>
    <property type="match status" value="1"/>
</dbReference>
<dbReference type="InterPro" id="IPR036986">
    <property type="entry name" value="S4_RNA-bd_sf"/>
</dbReference>
<evidence type="ECO:0000256" key="5">
    <source>
        <dbReference type="SAM" id="MobiDB-lite"/>
    </source>
</evidence>
<feature type="compositionally biased region" description="Basic and acidic residues" evidence="5">
    <location>
        <begin position="1"/>
        <end position="22"/>
    </location>
</feature>
<sequence>MTPASRDGRPDRKKSSSREDTPQQRSKKPHRKGGAPTSGGRRPSKPRADRGAIRLNNAKPASIQNVTPEGDGAQYVADGVRLQKVLAQAGVASRRGAEELIAAGRVDVDGEIVTEQGMRIDPATAIVRVDGARVVMDETLQYLALNKPKGWQSTMSDDQGRPCVGDVVAERVMAGQRLFHVGRLDADTDGLLLLTNDGELAHRLMHPSFEVPKTYLATVKGLPPRGMGRTLKTGVELEDGPVKVDGFSVLELGDGQTLVRIVLHEGRKRIVRRLMEHVGHPVIELSRISIGAVHLGNQRPGSLRVLGRDEIGALYKAVGM</sequence>
<dbReference type="Pfam" id="PF00849">
    <property type="entry name" value="PseudoU_synth_2"/>
    <property type="match status" value="1"/>
</dbReference>
<dbReference type="RefSeq" id="WP_253653090.1">
    <property type="nucleotide sequence ID" value="NZ_BAAAOE010000004.1"/>
</dbReference>
<evidence type="ECO:0000313" key="7">
    <source>
        <dbReference type="EMBL" id="MCP2159529.1"/>
    </source>
</evidence>
<evidence type="ECO:0000256" key="3">
    <source>
        <dbReference type="PROSITE-ProRule" id="PRU00182"/>
    </source>
</evidence>
<name>A0ABT1GX10_9NOCA</name>
<evidence type="ECO:0000256" key="1">
    <source>
        <dbReference type="ARBA" id="ARBA00008348"/>
    </source>
</evidence>
<keyword evidence="2 4" id="KW-0413">Isomerase</keyword>
<keyword evidence="3" id="KW-0694">RNA-binding</keyword>
<evidence type="ECO:0000259" key="6">
    <source>
        <dbReference type="SMART" id="SM00363"/>
    </source>
</evidence>
<dbReference type="NCBIfam" id="TIGR00093">
    <property type="entry name" value="pseudouridine synthase"/>
    <property type="match status" value="1"/>
</dbReference>
<comment type="caution">
    <text evidence="7">The sequence shown here is derived from an EMBL/GenBank/DDBJ whole genome shotgun (WGS) entry which is preliminary data.</text>
</comment>
<evidence type="ECO:0000256" key="4">
    <source>
        <dbReference type="RuleBase" id="RU003887"/>
    </source>
</evidence>
<feature type="domain" description="RNA-binding S4" evidence="6">
    <location>
        <begin position="80"/>
        <end position="144"/>
    </location>
</feature>
<dbReference type="PANTHER" id="PTHR47683">
    <property type="entry name" value="PSEUDOURIDINE SYNTHASE FAMILY PROTEIN-RELATED"/>
    <property type="match status" value="1"/>
</dbReference>
<dbReference type="InterPro" id="IPR006145">
    <property type="entry name" value="PsdUridine_synth_RsuA/RluA"/>
</dbReference>
<dbReference type="PROSITE" id="PS50889">
    <property type="entry name" value="S4"/>
    <property type="match status" value="1"/>
</dbReference>
<dbReference type="InterPro" id="IPR018496">
    <property type="entry name" value="PsdUridine_synth_RsuA/RluB_CS"/>
</dbReference>
<dbReference type="InterPro" id="IPR002942">
    <property type="entry name" value="S4_RNA-bd"/>
</dbReference>
<dbReference type="EC" id="5.4.99.-" evidence="4"/>
<gene>
    <name evidence="7" type="ORF">LX12_000693</name>
</gene>
<dbReference type="Pfam" id="PF01479">
    <property type="entry name" value="S4"/>
    <property type="match status" value="1"/>
</dbReference>
<keyword evidence="8" id="KW-1185">Reference proteome</keyword>
<evidence type="ECO:0000256" key="2">
    <source>
        <dbReference type="ARBA" id="ARBA00023235"/>
    </source>
</evidence>
<dbReference type="SMART" id="SM00363">
    <property type="entry name" value="S4"/>
    <property type="match status" value="1"/>
</dbReference>
<dbReference type="InterPro" id="IPR020103">
    <property type="entry name" value="PsdUridine_synth_cat_dom_sf"/>
</dbReference>
<comment type="similarity">
    <text evidence="1 4">Belongs to the pseudouridine synthase RsuA family.</text>
</comment>